<evidence type="ECO:0000313" key="1">
    <source>
        <dbReference type="EMBL" id="KAJ4329286.1"/>
    </source>
</evidence>
<name>A0A9W9BVD8_9HYPO</name>
<dbReference type="Proteomes" id="UP001140502">
    <property type="component" value="Unassembled WGS sequence"/>
</dbReference>
<keyword evidence="2" id="KW-1185">Reference proteome</keyword>
<reference evidence="1" key="1">
    <citation type="submission" date="2022-10" db="EMBL/GenBank/DDBJ databases">
        <title>Tapping the CABI collections for fungal endophytes: first genome assemblies for Collariella, Neodidymelliopsis, Ascochyta clinopodiicola, Didymella pomorum, Didymosphaeria variabile, Neocosmospora piperis and Neocucurbitaria cava.</title>
        <authorList>
            <person name="Hill R."/>
        </authorList>
    </citation>
    <scope>NUCLEOTIDE SEQUENCE</scope>
    <source>
        <strain evidence="1">IMI 366586</strain>
    </source>
</reference>
<proteinExistence type="predicted"/>
<sequence>MSQVNKKRRERTTRAEETELWVQAVDHRVTFADDENYAAQTDPSFETKWNTLMEQYHAARKTLEDSLQEIENKMWELKYSSRMI</sequence>
<evidence type="ECO:0000313" key="2">
    <source>
        <dbReference type="Proteomes" id="UP001140502"/>
    </source>
</evidence>
<dbReference type="AlphaFoldDB" id="A0A9W9BVD8"/>
<protein>
    <submittedName>
        <fullName evidence="1">Uncharacterized protein</fullName>
    </submittedName>
</protein>
<dbReference type="EMBL" id="JAPEUR010000002">
    <property type="protein sequence ID" value="KAJ4329286.1"/>
    <property type="molecule type" value="Genomic_DNA"/>
</dbReference>
<comment type="caution">
    <text evidence="1">The sequence shown here is derived from an EMBL/GenBank/DDBJ whole genome shotgun (WGS) entry which is preliminary data.</text>
</comment>
<accession>A0A9W9BVD8</accession>
<organism evidence="1 2">
    <name type="scientific">Fusarium piperis</name>
    <dbReference type="NCBI Taxonomy" id="1435070"/>
    <lineage>
        <taxon>Eukaryota</taxon>
        <taxon>Fungi</taxon>
        <taxon>Dikarya</taxon>
        <taxon>Ascomycota</taxon>
        <taxon>Pezizomycotina</taxon>
        <taxon>Sordariomycetes</taxon>
        <taxon>Hypocreomycetidae</taxon>
        <taxon>Hypocreales</taxon>
        <taxon>Nectriaceae</taxon>
        <taxon>Fusarium</taxon>
        <taxon>Fusarium solani species complex</taxon>
    </lineage>
</organism>
<gene>
    <name evidence="1" type="ORF">N0V84_000181</name>
</gene>